<evidence type="ECO:0000313" key="2">
    <source>
        <dbReference type="Proteomes" id="UP000029672"/>
    </source>
</evidence>
<dbReference type="EMBL" id="CP009574">
    <property type="protein sequence ID" value="AIT09087.1"/>
    <property type="molecule type" value="Genomic_DNA"/>
</dbReference>
<dbReference type="RefSeq" id="WP_040008512.1">
    <property type="nucleotide sequence ID" value="NZ_CP009574.1"/>
</dbReference>
<gene>
    <name evidence="1" type="ORF">LO80_03265</name>
</gene>
<protein>
    <submittedName>
        <fullName evidence="1">Uncharacterized protein</fullName>
    </submittedName>
</protein>
<dbReference type="KEGG" id="frf:LO80_03265"/>
<sequence length="336" mass="37413">MAYQTSANLVSLSENLPDDQRYLLNMSEKSANNMLGEIPVVTVPNMEMKVGYNDAVQTVKKTELNQSIRQVELTNGNEKTEVVKTLAAKIPAAYMQKYYNNGMTDEIIANQMRKIATDTRNDFYRQIFKGYSNSMTTDVIDGLQVRCNDDGVNHFYNGIDTANKAPKALSLSFLDEMIMEYLRFSRSNPVIILPSRMYSVIFAKAMRDGKFGNFIMQKNEFGKTIMTYNDIPVRSAGTGVNGETSQYGQYVLDFDEVALDASGSTTGSIYLADMNSTDGMFLINSSSAPLFEIRKNNDLNGNGQYDTFMFMAMGFGTASPIACTRISNISNSDIVD</sequence>
<dbReference type="Proteomes" id="UP000029672">
    <property type="component" value="Chromosome"/>
</dbReference>
<reference evidence="1 2" key="1">
    <citation type="submission" date="2014-10" db="EMBL/GenBank/DDBJ databases">
        <title>Whole genome sequence of Francisella endociliophora strain FSC1006, isolated from a laboratory culture of the marine ciliate Euplotes raikovi.</title>
        <authorList>
            <person name="Granberg M."/>
            <person name="Backman S."/>
            <person name="Lundmark E."/>
            <person name="Nilsson E."/>
            <person name="Karlsson E."/>
            <person name="Thelaus J."/>
            <person name="Ohrman C."/>
            <person name="Larkeryd A."/>
            <person name="Stenberg P."/>
        </authorList>
    </citation>
    <scope>NUCLEOTIDE SEQUENCE [LARGE SCALE GENOMIC DNA]</scope>
    <source>
        <strain evidence="1 2">FSC1006</strain>
    </source>
</reference>
<accession>A0A097ENE3</accession>
<name>A0A097ENE3_9GAMM</name>
<dbReference type="STRING" id="1547445.LO80_03265"/>
<keyword evidence="2" id="KW-1185">Reference proteome</keyword>
<evidence type="ECO:0000313" key="1">
    <source>
        <dbReference type="EMBL" id="AIT09087.1"/>
    </source>
</evidence>
<organism evidence="1 2">
    <name type="scientific">Candidatus Francisella endociliophora</name>
    <dbReference type="NCBI Taxonomy" id="653937"/>
    <lineage>
        <taxon>Bacteria</taxon>
        <taxon>Pseudomonadati</taxon>
        <taxon>Pseudomonadota</taxon>
        <taxon>Gammaproteobacteria</taxon>
        <taxon>Thiotrichales</taxon>
        <taxon>Francisellaceae</taxon>
        <taxon>Francisella</taxon>
    </lineage>
</organism>
<dbReference type="AlphaFoldDB" id="A0A097ENE3"/>
<proteinExistence type="predicted"/>
<dbReference type="HOGENOM" id="CLU_825745_0_0_6"/>